<name>X6MYD1_RETFI</name>
<evidence type="ECO:0000313" key="2">
    <source>
        <dbReference type="EMBL" id="ETO18085.1"/>
    </source>
</evidence>
<evidence type="ECO:0000256" key="1">
    <source>
        <dbReference type="SAM" id="MobiDB-lite"/>
    </source>
</evidence>
<reference evidence="2 3" key="1">
    <citation type="journal article" date="2013" name="Curr. Biol.">
        <title>The Genome of the Foraminiferan Reticulomyxa filosa.</title>
        <authorList>
            <person name="Glockner G."/>
            <person name="Hulsmann N."/>
            <person name="Schleicher M."/>
            <person name="Noegel A.A."/>
            <person name="Eichinger L."/>
            <person name="Gallinger C."/>
            <person name="Pawlowski J."/>
            <person name="Sierra R."/>
            <person name="Euteneuer U."/>
            <person name="Pillet L."/>
            <person name="Moustafa A."/>
            <person name="Platzer M."/>
            <person name="Groth M."/>
            <person name="Szafranski K."/>
            <person name="Schliwa M."/>
        </authorList>
    </citation>
    <scope>NUCLEOTIDE SEQUENCE [LARGE SCALE GENOMIC DNA]</scope>
</reference>
<keyword evidence="3" id="KW-1185">Reference proteome</keyword>
<dbReference type="EMBL" id="ASPP01015530">
    <property type="protein sequence ID" value="ETO18085.1"/>
    <property type="molecule type" value="Genomic_DNA"/>
</dbReference>
<organism evidence="2 3">
    <name type="scientific">Reticulomyxa filosa</name>
    <dbReference type="NCBI Taxonomy" id="46433"/>
    <lineage>
        <taxon>Eukaryota</taxon>
        <taxon>Sar</taxon>
        <taxon>Rhizaria</taxon>
        <taxon>Retaria</taxon>
        <taxon>Foraminifera</taxon>
        <taxon>Monothalamids</taxon>
        <taxon>Reticulomyxidae</taxon>
        <taxon>Reticulomyxa</taxon>
    </lineage>
</organism>
<dbReference type="Proteomes" id="UP000023152">
    <property type="component" value="Unassembled WGS sequence"/>
</dbReference>
<sequence>TSANRIEELLQELKEHESKSEAGSKERTEGSKVASHQELYGMKDSYSLLEMANELALFQQLDKAKELYEHLLHDPSLFGWEDLHISYEFFLSEFCNKPKEAESHFLKFVQWIY</sequence>
<comment type="caution">
    <text evidence="2">The sequence shown here is derived from an EMBL/GenBank/DDBJ whole genome shotgun (WGS) entry which is preliminary data.</text>
</comment>
<gene>
    <name evidence="2" type="ORF">RFI_19205</name>
</gene>
<protein>
    <submittedName>
        <fullName evidence="2">Uncharacterized protein</fullName>
    </submittedName>
</protein>
<feature type="region of interest" description="Disordered" evidence="1">
    <location>
        <begin position="12"/>
        <end position="35"/>
    </location>
</feature>
<evidence type="ECO:0000313" key="3">
    <source>
        <dbReference type="Proteomes" id="UP000023152"/>
    </source>
</evidence>
<feature type="non-terminal residue" evidence="2">
    <location>
        <position position="113"/>
    </location>
</feature>
<feature type="compositionally biased region" description="Basic and acidic residues" evidence="1">
    <location>
        <begin position="12"/>
        <end position="30"/>
    </location>
</feature>
<accession>X6MYD1</accession>
<dbReference type="AlphaFoldDB" id="X6MYD1"/>
<feature type="non-terminal residue" evidence="2">
    <location>
        <position position="1"/>
    </location>
</feature>
<proteinExistence type="predicted"/>